<dbReference type="SUPFAM" id="SSF53448">
    <property type="entry name" value="Nucleotide-diphospho-sugar transferases"/>
    <property type="match status" value="1"/>
</dbReference>
<dbReference type="Gene3D" id="3.40.50.720">
    <property type="entry name" value="NAD(P)-binding Rossmann-like Domain"/>
    <property type="match status" value="1"/>
</dbReference>
<feature type="site" description="Positions MEP for the nucleophilic attack" evidence="4">
    <location>
        <position position="222"/>
    </location>
</feature>
<keyword evidence="4" id="KW-0414">Isoprene biosynthesis</keyword>
<dbReference type="EMBL" id="BONF01000030">
    <property type="protein sequence ID" value="GIF83653.1"/>
    <property type="molecule type" value="Genomic_DNA"/>
</dbReference>
<name>A0A8J3NL34_9ACTN</name>
<dbReference type="InterPro" id="IPR012115">
    <property type="entry name" value="CDP-ribitol_syn"/>
</dbReference>
<evidence type="ECO:0000256" key="1">
    <source>
        <dbReference type="ARBA" id="ARBA00006484"/>
    </source>
</evidence>
<evidence type="ECO:0000256" key="5">
    <source>
        <dbReference type="RuleBase" id="RU000363"/>
    </source>
</evidence>
<dbReference type="InterPro" id="IPR050088">
    <property type="entry name" value="IspD/TarI_cytidylyltransf_bact"/>
</dbReference>
<dbReference type="Pfam" id="PF01128">
    <property type="entry name" value="IspD"/>
    <property type="match status" value="1"/>
</dbReference>
<dbReference type="Gene3D" id="3.90.550.10">
    <property type="entry name" value="Spore Coat Polysaccharide Biosynthesis Protein SpsA, Chain A"/>
    <property type="match status" value="1"/>
</dbReference>
<keyword evidence="2 4" id="KW-0808">Transferase</keyword>
<dbReference type="Proteomes" id="UP000601223">
    <property type="component" value="Unassembled WGS sequence"/>
</dbReference>
<dbReference type="InterPro" id="IPR029044">
    <property type="entry name" value="Nucleotide-diphossugar_trans"/>
</dbReference>
<evidence type="ECO:0000313" key="6">
    <source>
        <dbReference type="EMBL" id="GIF83653.1"/>
    </source>
</evidence>
<reference evidence="6 7" key="1">
    <citation type="submission" date="2021-01" db="EMBL/GenBank/DDBJ databases">
        <title>Whole genome shotgun sequence of Catellatospora bangladeshensis NBRC 107357.</title>
        <authorList>
            <person name="Komaki H."/>
            <person name="Tamura T."/>
        </authorList>
    </citation>
    <scope>NUCLEOTIDE SEQUENCE [LARGE SCALE GENOMIC DNA]</scope>
    <source>
        <strain evidence="6 7">NBRC 107357</strain>
    </source>
</reference>
<dbReference type="HAMAP" id="MF_00108">
    <property type="entry name" value="IspD"/>
    <property type="match status" value="1"/>
</dbReference>
<dbReference type="PRINTS" id="PR00081">
    <property type="entry name" value="GDHRDH"/>
</dbReference>
<dbReference type="AlphaFoldDB" id="A0A8J3NL34"/>
<evidence type="ECO:0000256" key="2">
    <source>
        <dbReference type="ARBA" id="ARBA00022679"/>
    </source>
</evidence>
<comment type="pathway">
    <text evidence="4">Isoprenoid biosynthesis; isopentenyl diphosphate biosynthesis via DXP pathway; isopentenyl diphosphate from 1-deoxy-D-xylulose 5-phosphate: step 2/6.</text>
</comment>
<sequence length="491" mass="53331">MIDGDRLTTVAVILAGGTGERIGLKLPKQLIKVAGKPVLRHTLETFVATDRIAEIIILMTPNFVEDVEKIVADLGSDKPITVLAGGSTRSETTMKAIAALDGRECNILLHDAVRPLVDQRIIGDCVTALARHEAIDVAIPSADTIIVTEPAEGGEIISDIPDRAKLRRGQTPQGFRLSVLRRAYELAMQDPDFKATDDCGVVRRYLPEVPIYVVHGSEQNMKITHPVDIYLADRLFQLGSHLAPVQASREAYEAGIAGRTAVVLGGSYGIGGATADLLESYGAKVYRFSRSLTGTHLEDPAHVKAALAQAYAETGRIDFIVNTAGVLHIGKIDEVDESIIDETVRVNYLGPVVLARESLRYLRETQGSLLFYTSSSYTRGRADYSLYSSTKAAIVNLTQALADEWSDHGVRVNCINPERTRTPMRTKAFGDEPENSLLDAGTVAHTSVDVLISGWTGHIIDVRQGERSAGPVDPYTFLAEDMEAPSEGSRW</sequence>
<proteinExistence type="inferred from homology"/>
<dbReference type="GO" id="GO:0050518">
    <property type="term" value="F:2-C-methyl-D-erythritol 4-phosphate cytidylyltransferase activity"/>
    <property type="evidence" value="ECO:0007669"/>
    <property type="project" value="UniProtKB-UniRule"/>
</dbReference>
<evidence type="ECO:0000256" key="3">
    <source>
        <dbReference type="ARBA" id="ARBA00022695"/>
    </source>
</evidence>
<dbReference type="InterPro" id="IPR020904">
    <property type="entry name" value="Sc_DH/Rdtase_CS"/>
</dbReference>
<evidence type="ECO:0000313" key="7">
    <source>
        <dbReference type="Proteomes" id="UP000601223"/>
    </source>
</evidence>
<protein>
    <recommendedName>
        <fullName evidence="4">2-C-methyl-D-erythritol 4-phosphate cytidylyltransferase</fullName>
        <ecNumber evidence="4">2.7.7.60</ecNumber>
    </recommendedName>
    <alternativeName>
        <fullName evidence="4">4-diphosphocytidyl-2C-methyl-D-erythritol synthase</fullName>
    </alternativeName>
    <alternativeName>
        <fullName evidence="4">MEP cytidylyltransferase</fullName>
        <shortName evidence="4">MCT</shortName>
    </alternativeName>
</protein>
<dbReference type="PRINTS" id="PR00080">
    <property type="entry name" value="SDRFAMILY"/>
</dbReference>
<comment type="function">
    <text evidence="4">Catalyzes the formation of 4-diphosphocytidyl-2-C-methyl-D-erythritol from CTP and 2-C-methyl-D-erythritol 4-phosphate (MEP).</text>
</comment>
<dbReference type="PANTHER" id="PTHR32125:SF4">
    <property type="entry name" value="2-C-METHYL-D-ERYTHRITOL 4-PHOSPHATE CYTIDYLYLTRANSFERASE, CHLOROPLASTIC"/>
    <property type="match status" value="1"/>
</dbReference>
<dbReference type="EC" id="2.7.7.60" evidence="4"/>
<dbReference type="Pfam" id="PF00106">
    <property type="entry name" value="adh_short"/>
    <property type="match status" value="1"/>
</dbReference>
<comment type="caution">
    <text evidence="6">The sequence shown here is derived from an EMBL/GenBank/DDBJ whole genome shotgun (WGS) entry which is preliminary data.</text>
</comment>
<dbReference type="InterPro" id="IPR036291">
    <property type="entry name" value="NAD(P)-bd_dom_sf"/>
</dbReference>
<feature type="site" description="Transition state stabilizer" evidence="4">
    <location>
        <position position="21"/>
    </location>
</feature>
<dbReference type="GO" id="GO:0019288">
    <property type="term" value="P:isopentenyl diphosphate biosynthetic process, methylerythritol 4-phosphate pathway"/>
    <property type="evidence" value="ECO:0007669"/>
    <property type="project" value="UniProtKB-UniRule"/>
</dbReference>
<dbReference type="InterPro" id="IPR002347">
    <property type="entry name" value="SDR_fam"/>
</dbReference>
<dbReference type="UniPathway" id="UPA00056">
    <property type="reaction ID" value="UER00093"/>
</dbReference>
<organism evidence="6 7">
    <name type="scientific">Catellatospora bangladeshensis</name>
    <dbReference type="NCBI Taxonomy" id="310355"/>
    <lineage>
        <taxon>Bacteria</taxon>
        <taxon>Bacillati</taxon>
        <taxon>Actinomycetota</taxon>
        <taxon>Actinomycetes</taxon>
        <taxon>Micromonosporales</taxon>
        <taxon>Micromonosporaceae</taxon>
        <taxon>Catellatospora</taxon>
    </lineage>
</organism>
<comment type="similarity">
    <text evidence="1 5">Belongs to the short-chain dehydrogenases/reductases (SDR) family.</text>
</comment>
<comment type="catalytic activity">
    <reaction evidence="4">
        <text>2-C-methyl-D-erythritol 4-phosphate + CTP + H(+) = 4-CDP-2-C-methyl-D-erythritol + diphosphate</text>
        <dbReference type="Rhea" id="RHEA:13429"/>
        <dbReference type="ChEBI" id="CHEBI:15378"/>
        <dbReference type="ChEBI" id="CHEBI:33019"/>
        <dbReference type="ChEBI" id="CHEBI:37563"/>
        <dbReference type="ChEBI" id="CHEBI:57823"/>
        <dbReference type="ChEBI" id="CHEBI:58262"/>
        <dbReference type="EC" id="2.7.7.60"/>
    </reaction>
</comment>
<feature type="site" description="Transition state stabilizer" evidence="4">
    <location>
        <position position="28"/>
    </location>
</feature>
<dbReference type="PIRSF" id="PIRSF036586">
    <property type="entry name" value="CDP-ribitol_syn"/>
    <property type="match status" value="1"/>
</dbReference>
<dbReference type="PANTHER" id="PTHR32125">
    <property type="entry name" value="2-C-METHYL-D-ERYTHRITOL 4-PHOSPHATE CYTIDYLYLTRANSFERASE, CHLOROPLASTIC"/>
    <property type="match status" value="1"/>
</dbReference>
<evidence type="ECO:0000256" key="4">
    <source>
        <dbReference type="HAMAP-Rule" id="MF_00108"/>
    </source>
</evidence>
<accession>A0A8J3NL34</accession>
<keyword evidence="7" id="KW-1185">Reference proteome</keyword>
<comment type="similarity">
    <text evidence="4">Belongs to the IspD/TarI cytidylyltransferase family. IspD subfamily.</text>
</comment>
<dbReference type="NCBIfam" id="NF001183">
    <property type="entry name" value="PRK00155.1-3"/>
    <property type="match status" value="1"/>
</dbReference>
<dbReference type="FunFam" id="3.90.550.10:FF:000003">
    <property type="entry name" value="2-C-methyl-D-erythritol 4-phosphate cytidylyltransferase"/>
    <property type="match status" value="1"/>
</dbReference>
<keyword evidence="3 4" id="KW-0548">Nucleotidyltransferase</keyword>
<dbReference type="CDD" id="cd05233">
    <property type="entry name" value="SDR_c"/>
    <property type="match status" value="1"/>
</dbReference>
<dbReference type="SUPFAM" id="SSF51735">
    <property type="entry name" value="NAD(P)-binding Rossmann-fold domains"/>
    <property type="match status" value="1"/>
</dbReference>
<feature type="site" description="Positions MEP for the nucleophilic attack" evidence="4">
    <location>
        <position position="163"/>
    </location>
</feature>
<dbReference type="InterPro" id="IPR001228">
    <property type="entry name" value="IspD"/>
</dbReference>
<gene>
    <name evidence="4" type="primary">ispD</name>
    <name evidence="6" type="ORF">Cba03nite_50020</name>
</gene>
<dbReference type="InterPro" id="IPR034683">
    <property type="entry name" value="IspD/TarI"/>
</dbReference>
<dbReference type="PROSITE" id="PS00061">
    <property type="entry name" value="ADH_SHORT"/>
    <property type="match status" value="1"/>
</dbReference>
<dbReference type="CDD" id="cd02516">
    <property type="entry name" value="CDP-ME_synthetase"/>
    <property type="match status" value="1"/>
</dbReference>
<dbReference type="RefSeq" id="WP_203750797.1">
    <property type="nucleotide sequence ID" value="NZ_BONF01000030.1"/>
</dbReference>